<reference evidence="1 2" key="1">
    <citation type="submission" date="2024-09" db="EMBL/GenBank/DDBJ databases">
        <authorList>
            <person name="Lee S.D."/>
        </authorList>
    </citation>
    <scope>NUCLEOTIDE SEQUENCE [LARGE SCALE GENOMIC DNA]</scope>
    <source>
        <strain evidence="1 2">N8-3</strain>
    </source>
</reference>
<accession>A0ABV6VP20</accession>
<evidence type="ECO:0000313" key="2">
    <source>
        <dbReference type="Proteomes" id="UP001592531"/>
    </source>
</evidence>
<keyword evidence="2" id="KW-1185">Reference proteome</keyword>
<sequence length="65" mass="6830">MMLTQELLHTGEATLATPAERSAMTALMVETEAPVSDAPLYAPEDVGGGLLLLGLLLSPKPPKDR</sequence>
<gene>
    <name evidence="1" type="ORF">ACEZDE_02300</name>
</gene>
<organism evidence="1 2">
    <name type="scientific">Streptacidiphilus cavernicola</name>
    <dbReference type="NCBI Taxonomy" id="3342716"/>
    <lineage>
        <taxon>Bacteria</taxon>
        <taxon>Bacillati</taxon>
        <taxon>Actinomycetota</taxon>
        <taxon>Actinomycetes</taxon>
        <taxon>Kitasatosporales</taxon>
        <taxon>Streptomycetaceae</taxon>
        <taxon>Streptacidiphilus</taxon>
    </lineage>
</organism>
<evidence type="ECO:0000313" key="1">
    <source>
        <dbReference type="EMBL" id="MFC1415480.1"/>
    </source>
</evidence>
<dbReference type="EMBL" id="JBHFAB010000002">
    <property type="protein sequence ID" value="MFC1415480.1"/>
    <property type="molecule type" value="Genomic_DNA"/>
</dbReference>
<dbReference type="Proteomes" id="UP001592531">
    <property type="component" value="Unassembled WGS sequence"/>
</dbReference>
<protein>
    <submittedName>
        <fullName evidence="1">Uncharacterized protein</fullName>
    </submittedName>
</protein>
<dbReference type="RefSeq" id="WP_380531303.1">
    <property type="nucleotide sequence ID" value="NZ_JBHFAB010000002.1"/>
</dbReference>
<name>A0ABV6VP20_9ACTN</name>
<proteinExistence type="predicted"/>
<comment type="caution">
    <text evidence="1">The sequence shown here is derived from an EMBL/GenBank/DDBJ whole genome shotgun (WGS) entry which is preliminary data.</text>
</comment>